<keyword evidence="11" id="KW-1185">Reference proteome</keyword>
<name>A0A348AJU1_9FIRM</name>
<evidence type="ECO:0000313" key="11">
    <source>
        <dbReference type="Proteomes" id="UP000276437"/>
    </source>
</evidence>
<keyword evidence="3" id="KW-1003">Cell membrane</keyword>
<dbReference type="InterPro" id="IPR048454">
    <property type="entry name" value="YetF_N"/>
</dbReference>
<evidence type="ECO:0000259" key="9">
    <source>
        <dbReference type="Pfam" id="PF20730"/>
    </source>
</evidence>
<keyword evidence="6 7" id="KW-0472">Membrane</keyword>
<sequence>MVNDGGVIFLDTLGITLFRVVVSMMMLLVVMLAIGHRSMGEMSPFDFIISITIGAVAGALIIDQRIEILTGLAALFVLGMMQIIVDWLVIKFRALNYQLNLKPVVMVEKGQILKKNLRKARMPVESLLQLLREKDVFDVTMVELAILEPHGKLSVLKKAEHAPITPDQVNINVPPNSILIPVILEGKLQEDTLQGMGFSSQQIEEFRKQHEDKIHEVFIAFMDQNKRVHIIANNVKEQGIFLH</sequence>
<dbReference type="InterPro" id="IPR007353">
    <property type="entry name" value="DUF421"/>
</dbReference>
<dbReference type="InterPro" id="IPR023090">
    <property type="entry name" value="UPF0702_alpha/beta_dom_sf"/>
</dbReference>
<evidence type="ECO:0000313" key="10">
    <source>
        <dbReference type="EMBL" id="BBB91339.1"/>
    </source>
</evidence>
<organism evidence="10 11">
    <name type="scientific">Methylomusa anaerophila</name>
    <dbReference type="NCBI Taxonomy" id="1930071"/>
    <lineage>
        <taxon>Bacteria</taxon>
        <taxon>Bacillati</taxon>
        <taxon>Bacillota</taxon>
        <taxon>Negativicutes</taxon>
        <taxon>Selenomonadales</taxon>
        <taxon>Sporomusaceae</taxon>
        <taxon>Methylomusa</taxon>
    </lineage>
</organism>
<evidence type="ECO:0000256" key="6">
    <source>
        <dbReference type="ARBA" id="ARBA00023136"/>
    </source>
</evidence>
<feature type="transmembrane region" description="Helical" evidence="7">
    <location>
        <begin position="12"/>
        <end position="33"/>
    </location>
</feature>
<proteinExistence type="inferred from homology"/>
<dbReference type="RefSeq" id="WP_126308369.1">
    <property type="nucleotide sequence ID" value="NZ_AP018449.1"/>
</dbReference>
<evidence type="ECO:0000256" key="2">
    <source>
        <dbReference type="ARBA" id="ARBA00006448"/>
    </source>
</evidence>
<evidence type="ECO:0000259" key="8">
    <source>
        <dbReference type="Pfam" id="PF04239"/>
    </source>
</evidence>
<evidence type="ECO:0000256" key="7">
    <source>
        <dbReference type="SAM" id="Phobius"/>
    </source>
</evidence>
<comment type="similarity">
    <text evidence="2">Belongs to the UPF0702 family.</text>
</comment>
<dbReference type="PANTHER" id="PTHR34582">
    <property type="entry name" value="UPF0702 TRANSMEMBRANE PROTEIN YCAP"/>
    <property type="match status" value="1"/>
</dbReference>
<dbReference type="Pfam" id="PF20730">
    <property type="entry name" value="YetF_N"/>
    <property type="match status" value="1"/>
</dbReference>
<protein>
    <recommendedName>
        <fullName evidence="12">DUF421 domain-containing protein</fullName>
    </recommendedName>
</protein>
<dbReference type="PANTHER" id="PTHR34582:SF6">
    <property type="entry name" value="UPF0702 TRANSMEMBRANE PROTEIN YCAP"/>
    <property type="match status" value="1"/>
</dbReference>
<evidence type="ECO:0000256" key="4">
    <source>
        <dbReference type="ARBA" id="ARBA00022692"/>
    </source>
</evidence>
<reference evidence="10 11" key="1">
    <citation type="journal article" date="2018" name="Int. J. Syst. Evol. Microbiol.">
        <title>Methylomusa anaerophila gen. nov., sp. nov., an anaerobic methanol-utilizing bacterium isolated from a microbial fuel cell.</title>
        <authorList>
            <person name="Amano N."/>
            <person name="Yamamuro A."/>
            <person name="Miyahara M."/>
            <person name="Kouzuma A."/>
            <person name="Abe T."/>
            <person name="Watanabe K."/>
        </authorList>
    </citation>
    <scope>NUCLEOTIDE SEQUENCE [LARGE SCALE GENOMIC DNA]</scope>
    <source>
        <strain evidence="10 11">MMFC1</strain>
    </source>
</reference>
<dbReference type="GO" id="GO:0005886">
    <property type="term" value="C:plasma membrane"/>
    <property type="evidence" value="ECO:0007669"/>
    <property type="project" value="UniProtKB-SubCell"/>
</dbReference>
<accession>A0A348AJU1</accession>
<evidence type="ECO:0000256" key="3">
    <source>
        <dbReference type="ARBA" id="ARBA00022475"/>
    </source>
</evidence>
<comment type="subcellular location">
    <subcellularLocation>
        <location evidence="1">Cell membrane</location>
        <topology evidence="1">Multi-pass membrane protein</topology>
    </subcellularLocation>
</comment>
<evidence type="ECO:0000256" key="5">
    <source>
        <dbReference type="ARBA" id="ARBA00022989"/>
    </source>
</evidence>
<keyword evidence="5 7" id="KW-1133">Transmembrane helix</keyword>
<keyword evidence="4 7" id="KW-0812">Transmembrane</keyword>
<gene>
    <name evidence="10" type="ORF">MAMMFC1_02017</name>
</gene>
<evidence type="ECO:0008006" key="12">
    <source>
        <dbReference type="Google" id="ProtNLM"/>
    </source>
</evidence>
<feature type="domain" description="YetF-like N-terminal transmembrane" evidence="9">
    <location>
        <begin position="17"/>
        <end position="88"/>
    </location>
</feature>
<dbReference type="EMBL" id="AP018449">
    <property type="protein sequence ID" value="BBB91339.1"/>
    <property type="molecule type" value="Genomic_DNA"/>
</dbReference>
<evidence type="ECO:0000256" key="1">
    <source>
        <dbReference type="ARBA" id="ARBA00004651"/>
    </source>
</evidence>
<dbReference type="AlphaFoldDB" id="A0A348AJU1"/>
<dbReference type="KEGG" id="mana:MAMMFC1_02017"/>
<feature type="domain" description="YetF C-terminal" evidence="8">
    <location>
        <begin position="91"/>
        <end position="220"/>
    </location>
</feature>
<dbReference type="Pfam" id="PF04239">
    <property type="entry name" value="DUF421"/>
    <property type="match status" value="1"/>
</dbReference>
<dbReference type="Gene3D" id="3.30.240.20">
    <property type="entry name" value="bsu07140 like domains"/>
    <property type="match status" value="2"/>
</dbReference>
<dbReference type="Proteomes" id="UP000276437">
    <property type="component" value="Chromosome"/>
</dbReference>
<feature type="transmembrane region" description="Helical" evidence="7">
    <location>
        <begin position="45"/>
        <end position="62"/>
    </location>
</feature>
<feature type="transmembrane region" description="Helical" evidence="7">
    <location>
        <begin position="68"/>
        <end position="90"/>
    </location>
</feature>